<evidence type="ECO:0000313" key="2">
    <source>
        <dbReference type="EMBL" id="MDE5415105.1"/>
    </source>
</evidence>
<reference evidence="2" key="1">
    <citation type="submission" date="2024-05" db="EMBL/GenBank/DDBJ databases">
        <title>Alkalihalobacillus sp. strain MEB203 novel alkaliphilic bacterium from Lonar Lake, India.</title>
        <authorList>
            <person name="Joshi A."/>
            <person name="Thite S."/>
            <person name="Mengade P."/>
        </authorList>
    </citation>
    <scope>NUCLEOTIDE SEQUENCE</scope>
    <source>
        <strain evidence="2">MEB 203</strain>
    </source>
</reference>
<keyword evidence="1" id="KW-0812">Transmembrane</keyword>
<gene>
    <name evidence="2" type="ORF">N7Z68_17220</name>
</gene>
<dbReference type="EMBL" id="JAOTPO010000013">
    <property type="protein sequence ID" value="MDE5415105.1"/>
    <property type="molecule type" value="Genomic_DNA"/>
</dbReference>
<sequence length="74" mass="8044">MCGLFTLEMLLGFGGYIGGAAEQSASAMNMILALNLYIPLALGVIQVILLWLFKVDKHYTDILAQLQARRDGGN</sequence>
<dbReference type="RefSeq" id="WP_275119713.1">
    <property type="nucleotide sequence ID" value="NZ_JAOTPO010000013.1"/>
</dbReference>
<evidence type="ECO:0008006" key="4">
    <source>
        <dbReference type="Google" id="ProtNLM"/>
    </source>
</evidence>
<evidence type="ECO:0000256" key="1">
    <source>
        <dbReference type="SAM" id="Phobius"/>
    </source>
</evidence>
<accession>A0ABT5VI24</accession>
<evidence type="ECO:0000313" key="3">
    <source>
        <dbReference type="Proteomes" id="UP001148125"/>
    </source>
</evidence>
<keyword evidence="1" id="KW-0472">Membrane</keyword>
<dbReference type="Proteomes" id="UP001148125">
    <property type="component" value="Unassembled WGS sequence"/>
</dbReference>
<protein>
    <recommendedName>
        <fullName evidence="4">DUF485 domain-containing protein</fullName>
    </recommendedName>
</protein>
<feature type="transmembrane region" description="Helical" evidence="1">
    <location>
        <begin position="30"/>
        <end position="53"/>
    </location>
</feature>
<comment type="caution">
    <text evidence="2">The sequence shown here is derived from an EMBL/GenBank/DDBJ whole genome shotgun (WGS) entry which is preliminary data.</text>
</comment>
<name>A0ABT5VI24_9BACI</name>
<organism evidence="2 3">
    <name type="scientific">Alkalihalobacterium chitinilyticum</name>
    <dbReference type="NCBI Taxonomy" id="2980103"/>
    <lineage>
        <taxon>Bacteria</taxon>
        <taxon>Bacillati</taxon>
        <taxon>Bacillota</taxon>
        <taxon>Bacilli</taxon>
        <taxon>Bacillales</taxon>
        <taxon>Bacillaceae</taxon>
        <taxon>Alkalihalobacterium</taxon>
    </lineage>
</organism>
<proteinExistence type="predicted"/>
<keyword evidence="3" id="KW-1185">Reference proteome</keyword>
<keyword evidence="1" id="KW-1133">Transmembrane helix</keyword>